<dbReference type="AlphaFoldDB" id="A4BC72"/>
<dbReference type="STRING" id="314283.MED297_12982"/>
<organism evidence="7 8">
    <name type="scientific">Reinekea blandensis MED297</name>
    <dbReference type="NCBI Taxonomy" id="314283"/>
    <lineage>
        <taxon>Bacteria</taxon>
        <taxon>Pseudomonadati</taxon>
        <taxon>Pseudomonadota</taxon>
        <taxon>Gammaproteobacteria</taxon>
        <taxon>Oceanospirillales</taxon>
        <taxon>Saccharospirillaceae</taxon>
        <taxon>Reinekea</taxon>
    </lineage>
</organism>
<sequence length="175" mass="20316">MKELNDPIDEDDIEWVSKSEMKREMLRLQSIGEQLINLKASDLAAFPLSDAMLDAIEESRRIKSNEATRRHLQYIGKLMRSEPVEQIQSQLDLLDPSSEASQRILNQAEVWRERLLREDTAEADWFDAYPETDRQPFRSLVRAARKEQPDDPDAPVRGGKNSKKLLKWIKEQLIG</sequence>
<dbReference type="PANTHER" id="PTHR38101">
    <property type="entry name" value="UPF0307 PROTEIN YJGA"/>
    <property type="match status" value="1"/>
</dbReference>
<comment type="similarity">
    <text evidence="5">Belongs to the DarP family.</text>
</comment>
<dbReference type="Proteomes" id="UP000005953">
    <property type="component" value="Unassembled WGS sequence"/>
</dbReference>
<comment type="function">
    <text evidence="5">Member of a network of 50S ribosomal subunit biogenesis factors which assembles along the 30S-50S interface, preventing incorrect 23S rRNA structures from forming. Promotes peptidyl transferase center (PTC) maturation.</text>
</comment>
<dbReference type="GO" id="GO:0005737">
    <property type="term" value="C:cytoplasm"/>
    <property type="evidence" value="ECO:0007669"/>
    <property type="project" value="UniProtKB-SubCell"/>
</dbReference>
<dbReference type="PANTHER" id="PTHR38101:SF1">
    <property type="entry name" value="UPF0307 PROTEIN YJGA"/>
    <property type="match status" value="1"/>
</dbReference>
<dbReference type="CDD" id="cd16331">
    <property type="entry name" value="YjgA-like"/>
    <property type="match status" value="1"/>
</dbReference>
<dbReference type="Pfam" id="PF04751">
    <property type="entry name" value="DarP"/>
    <property type="match status" value="1"/>
</dbReference>
<dbReference type="NCBIfam" id="NF003593">
    <property type="entry name" value="PRK05255.1-1"/>
    <property type="match status" value="1"/>
</dbReference>
<name>A4BC72_9GAMM</name>
<keyword evidence="8" id="KW-1185">Reference proteome</keyword>
<dbReference type="GO" id="GO:1902626">
    <property type="term" value="P:assembly of large subunit precursor of preribosome"/>
    <property type="evidence" value="ECO:0007669"/>
    <property type="project" value="UniProtKB-UniRule"/>
</dbReference>
<evidence type="ECO:0000256" key="5">
    <source>
        <dbReference type="HAMAP-Rule" id="MF_00765"/>
    </source>
</evidence>
<evidence type="ECO:0000256" key="1">
    <source>
        <dbReference type="ARBA" id="ARBA00022490"/>
    </source>
</evidence>
<keyword evidence="1 5" id="KW-0963">Cytoplasm</keyword>
<dbReference type="HOGENOM" id="CLU_106757_3_0_6"/>
<dbReference type="GO" id="GO:0019843">
    <property type="term" value="F:rRNA binding"/>
    <property type="evidence" value="ECO:0007669"/>
    <property type="project" value="UniProtKB-UniRule"/>
</dbReference>
<reference evidence="7 8" key="1">
    <citation type="submission" date="2006-02" db="EMBL/GenBank/DDBJ databases">
        <authorList>
            <person name="Pinhassi J."/>
            <person name="Pedros-Alio C."/>
            <person name="Ferriera S."/>
            <person name="Johnson J."/>
            <person name="Kravitz S."/>
            <person name="Halpern A."/>
            <person name="Remington K."/>
            <person name="Beeson K."/>
            <person name="Tran B."/>
            <person name="Rogers Y.-H."/>
            <person name="Friedman R."/>
            <person name="Venter J.C."/>
        </authorList>
    </citation>
    <scope>NUCLEOTIDE SEQUENCE [LARGE SCALE GENOMIC DNA]</scope>
    <source>
        <strain evidence="7 8">MED297</strain>
    </source>
</reference>
<dbReference type="HAMAP" id="MF_00765">
    <property type="entry name" value="DarP"/>
    <property type="match status" value="1"/>
</dbReference>
<comment type="subcellular location">
    <subcellularLocation>
        <location evidence="5">Cytoplasm</location>
    </subcellularLocation>
    <text evidence="5">Associates with late stage pre-50S ribosomal subunits.</text>
</comment>
<proteinExistence type="inferred from homology"/>
<dbReference type="InterPro" id="IPR006839">
    <property type="entry name" value="DarP"/>
</dbReference>
<evidence type="ECO:0000256" key="6">
    <source>
        <dbReference type="SAM" id="MobiDB-lite"/>
    </source>
</evidence>
<evidence type="ECO:0000313" key="8">
    <source>
        <dbReference type="Proteomes" id="UP000005953"/>
    </source>
</evidence>
<keyword evidence="4 5" id="KW-0694">RNA-binding</keyword>
<protein>
    <recommendedName>
        <fullName evidence="5">Dual-action ribosomal maturation protein DarP</fullName>
    </recommendedName>
    <alternativeName>
        <fullName evidence="5">Large ribosomal subunit assembly factor DarP</fullName>
    </alternativeName>
</protein>
<dbReference type="OrthoDB" id="5293604at2"/>
<evidence type="ECO:0000313" key="7">
    <source>
        <dbReference type="EMBL" id="EAR10138.1"/>
    </source>
</evidence>
<dbReference type="GO" id="GO:0043022">
    <property type="term" value="F:ribosome binding"/>
    <property type="evidence" value="ECO:0007669"/>
    <property type="project" value="UniProtKB-UniRule"/>
</dbReference>
<keyword evidence="3 5" id="KW-0699">rRNA-binding</keyword>
<evidence type="ECO:0000256" key="2">
    <source>
        <dbReference type="ARBA" id="ARBA00022517"/>
    </source>
</evidence>
<feature type="region of interest" description="Disordered" evidence="6">
    <location>
        <begin position="140"/>
        <end position="162"/>
    </location>
</feature>
<dbReference type="InterPro" id="IPR023153">
    <property type="entry name" value="DarP_sf"/>
</dbReference>
<dbReference type="EMBL" id="AAOE01000005">
    <property type="protein sequence ID" value="EAR10138.1"/>
    <property type="molecule type" value="Genomic_DNA"/>
</dbReference>
<gene>
    <name evidence="5" type="primary">darP</name>
    <name evidence="7" type="ORF">MED297_12982</name>
</gene>
<evidence type="ECO:0000256" key="4">
    <source>
        <dbReference type="ARBA" id="ARBA00022884"/>
    </source>
</evidence>
<keyword evidence="2 5" id="KW-0690">Ribosome biogenesis</keyword>
<dbReference type="SUPFAM" id="SSF158710">
    <property type="entry name" value="PSPTO4464-like"/>
    <property type="match status" value="1"/>
</dbReference>
<dbReference type="RefSeq" id="WP_008042447.1">
    <property type="nucleotide sequence ID" value="NZ_CH724149.1"/>
</dbReference>
<comment type="caution">
    <text evidence="7">The sequence shown here is derived from an EMBL/GenBank/DDBJ whole genome shotgun (WGS) entry which is preliminary data.</text>
</comment>
<dbReference type="PIRSF" id="PIRSF016183">
    <property type="entry name" value="UCP016183"/>
    <property type="match status" value="1"/>
</dbReference>
<evidence type="ECO:0000256" key="3">
    <source>
        <dbReference type="ARBA" id="ARBA00022730"/>
    </source>
</evidence>
<dbReference type="Gene3D" id="1.10.60.30">
    <property type="entry name" value="PSPTO4464-like domains"/>
    <property type="match status" value="2"/>
</dbReference>
<accession>A4BC72</accession>